<accession>A0AAD7B3W1</accession>
<gene>
    <name evidence="1" type="ORF">FB45DRAFT_1127282</name>
</gene>
<reference evidence="1" key="1">
    <citation type="submission" date="2023-03" db="EMBL/GenBank/DDBJ databases">
        <title>Massive genome expansion in bonnet fungi (Mycena s.s.) driven by repeated elements and novel gene families across ecological guilds.</title>
        <authorList>
            <consortium name="Lawrence Berkeley National Laboratory"/>
            <person name="Harder C.B."/>
            <person name="Miyauchi S."/>
            <person name="Viragh M."/>
            <person name="Kuo A."/>
            <person name="Thoen E."/>
            <person name="Andreopoulos B."/>
            <person name="Lu D."/>
            <person name="Skrede I."/>
            <person name="Drula E."/>
            <person name="Henrissat B."/>
            <person name="Morin E."/>
            <person name="Kohler A."/>
            <person name="Barry K."/>
            <person name="LaButti K."/>
            <person name="Morin E."/>
            <person name="Salamov A."/>
            <person name="Lipzen A."/>
            <person name="Mereny Z."/>
            <person name="Hegedus B."/>
            <person name="Baldrian P."/>
            <person name="Stursova M."/>
            <person name="Weitz H."/>
            <person name="Taylor A."/>
            <person name="Grigoriev I.V."/>
            <person name="Nagy L.G."/>
            <person name="Martin F."/>
            <person name="Kauserud H."/>
        </authorList>
    </citation>
    <scope>NUCLEOTIDE SEQUENCE</scope>
    <source>
        <strain evidence="1">9284</strain>
    </source>
</reference>
<sequence>MPHRCLSIQEIVGEICSQLNPYDPEDRYRNGSLFKPSEYYSLAPLAAMARTCRSFSEPALDELWSSAKLESVLLQSCMPDNAWHVSQLYGSHRESRYMLETRSHMTCLCNNGTQRNKGRGYQQTLFAELAERRGSVKETIEPIYELDASHGERLRLAAARVRHLLAEEEIVDMALLSQLVANFGRLQSVHWRRPDTGFEQLYSTFVVSSLVAIRLLITWKVPLATFAVQQPQLKEIHISIPTLTDTGPDHGPAIAALLGGLRHLERVTAAQFNYDGLLHLASLPNLRYLEAERGNRRNAIPDWLAPLPADIRAFPSLEQLALEASVQGITQLLGWCAQVPLQHLGLAIRANDSSTEAKLDDLFGIIPIAVSHATP</sequence>
<organism evidence="1 2">
    <name type="scientific">Roridomyces roridus</name>
    <dbReference type="NCBI Taxonomy" id="1738132"/>
    <lineage>
        <taxon>Eukaryota</taxon>
        <taxon>Fungi</taxon>
        <taxon>Dikarya</taxon>
        <taxon>Basidiomycota</taxon>
        <taxon>Agaricomycotina</taxon>
        <taxon>Agaricomycetes</taxon>
        <taxon>Agaricomycetidae</taxon>
        <taxon>Agaricales</taxon>
        <taxon>Marasmiineae</taxon>
        <taxon>Mycenaceae</taxon>
        <taxon>Roridomyces</taxon>
    </lineage>
</organism>
<comment type="caution">
    <text evidence="1">The sequence shown here is derived from an EMBL/GenBank/DDBJ whole genome shotgun (WGS) entry which is preliminary data.</text>
</comment>
<evidence type="ECO:0000313" key="2">
    <source>
        <dbReference type="Proteomes" id="UP001221142"/>
    </source>
</evidence>
<keyword evidence="2" id="KW-1185">Reference proteome</keyword>
<evidence type="ECO:0000313" key="1">
    <source>
        <dbReference type="EMBL" id="KAJ7609264.1"/>
    </source>
</evidence>
<dbReference type="AlphaFoldDB" id="A0AAD7B3W1"/>
<name>A0AAD7B3W1_9AGAR</name>
<proteinExistence type="predicted"/>
<evidence type="ECO:0008006" key="3">
    <source>
        <dbReference type="Google" id="ProtNLM"/>
    </source>
</evidence>
<dbReference type="Proteomes" id="UP001221142">
    <property type="component" value="Unassembled WGS sequence"/>
</dbReference>
<protein>
    <recommendedName>
        <fullName evidence="3">F-box domain-containing protein</fullName>
    </recommendedName>
</protein>
<dbReference type="EMBL" id="JARKIF010000041">
    <property type="protein sequence ID" value="KAJ7609264.1"/>
    <property type="molecule type" value="Genomic_DNA"/>
</dbReference>